<evidence type="ECO:0000313" key="4">
    <source>
        <dbReference type="Proteomes" id="UP000077315"/>
    </source>
</evidence>
<dbReference type="OrthoDB" id="2290665at2759"/>
<evidence type="ECO:0000256" key="1">
    <source>
        <dbReference type="SAM" id="MobiDB-lite"/>
    </source>
</evidence>
<reference evidence="4" key="1">
    <citation type="submission" date="2015-06" db="EMBL/GenBank/DDBJ databases">
        <title>Expansion of signal transduction pathways in fungi by whole-genome duplication.</title>
        <authorList>
            <consortium name="DOE Joint Genome Institute"/>
            <person name="Corrochano L.M."/>
            <person name="Kuo A."/>
            <person name="Marcet-Houben M."/>
            <person name="Polaino S."/>
            <person name="Salamov A."/>
            <person name="Villalobos J.M."/>
            <person name="Alvarez M.I."/>
            <person name="Avalos J."/>
            <person name="Benito E.P."/>
            <person name="Benoit I."/>
            <person name="Burger G."/>
            <person name="Camino L.P."/>
            <person name="Canovas D."/>
            <person name="Cerda-Olmedo E."/>
            <person name="Cheng J.-F."/>
            <person name="Dominguez A."/>
            <person name="Elias M."/>
            <person name="Eslava A.P."/>
            <person name="Glaser F."/>
            <person name="Grimwood J."/>
            <person name="Gutierrez G."/>
            <person name="Heitman J."/>
            <person name="Henrissat B."/>
            <person name="Iturriaga E.A."/>
            <person name="Lang B.F."/>
            <person name="Lavin J.L."/>
            <person name="Lee S."/>
            <person name="Li W."/>
            <person name="Lindquist E."/>
            <person name="Lopez-Garcia S."/>
            <person name="Luque E.M."/>
            <person name="Marcos A.T."/>
            <person name="Martin J."/>
            <person name="McCluskey K."/>
            <person name="Medina H.R."/>
            <person name="Miralles-Duran A."/>
            <person name="Miyazaki A."/>
            <person name="Munoz-Torres E."/>
            <person name="Oguiza J.A."/>
            <person name="Ohm R."/>
            <person name="Olmedo M."/>
            <person name="Orejas M."/>
            <person name="Ortiz-Castellanos L."/>
            <person name="Pisabarro A.G."/>
            <person name="Rodriguez-Romero J."/>
            <person name="Ruiz-Herrera J."/>
            <person name="Ruiz-Vazquez R."/>
            <person name="Sanz C."/>
            <person name="Schackwitz W."/>
            <person name="Schmutz J."/>
            <person name="Shahriari M."/>
            <person name="Shelest E."/>
            <person name="Silva-Franco F."/>
            <person name="Soanes D."/>
            <person name="Syed K."/>
            <person name="Tagua V.G."/>
            <person name="Talbot N.J."/>
            <person name="Thon M."/>
            <person name="De vries R.P."/>
            <person name="Wiebenga A."/>
            <person name="Yadav J.S."/>
            <person name="Braun E.L."/>
            <person name="Baker S."/>
            <person name="Garre V."/>
            <person name="Horwitz B."/>
            <person name="Torres-Martinez S."/>
            <person name="Idnurm A."/>
            <person name="Herrera-Estrella A."/>
            <person name="Gabaldon T."/>
            <person name="Grigoriev I.V."/>
        </authorList>
    </citation>
    <scope>NUCLEOTIDE SEQUENCE [LARGE SCALE GENOMIC DNA]</scope>
    <source>
        <strain evidence="4">NRRL 1555(-)</strain>
    </source>
</reference>
<evidence type="ECO:0000256" key="2">
    <source>
        <dbReference type="SAM" id="Phobius"/>
    </source>
</evidence>
<feature type="transmembrane region" description="Helical" evidence="2">
    <location>
        <begin position="35"/>
        <end position="65"/>
    </location>
</feature>
<feature type="compositionally biased region" description="Basic residues" evidence="1">
    <location>
        <begin position="362"/>
        <end position="385"/>
    </location>
</feature>
<dbReference type="RefSeq" id="XP_018298504.1">
    <property type="nucleotide sequence ID" value="XM_018440813.1"/>
</dbReference>
<dbReference type="AlphaFoldDB" id="A0A167QYB1"/>
<keyword evidence="2" id="KW-0812">Transmembrane</keyword>
<protein>
    <submittedName>
        <fullName evidence="3">Uncharacterized protein</fullName>
    </submittedName>
</protein>
<keyword evidence="4" id="KW-1185">Reference proteome</keyword>
<gene>
    <name evidence="3" type="ORF">PHYBLDRAFT_61515</name>
</gene>
<dbReference type="GeneID" id="29001719"/>
<dbReference type="InParanoid" id="A0A167QYB1"/>
<organism evidence="3 4">
    <name type="scientific">Phycomyces blakesleeanus (strain ATCC 8743b / DSM 1359 / FGSC 10004 / NBRC 33097 / NRRL 1555)</name>
    <dbReference type="NCBI Taxonomy" id="763407"/>
    <lineage>
        <taxon>Eukaryota</taxon>
        <taxon>Fungi</taxon>
        <taxon>Fungi incertae sedis</taxon>
        <taxon>Mucoromycota</taxon>
        <taxon>Mucoromycotina</taxon>
        <taxon>Mucoromycetes</taxon>
        <taxon>Mucorales</taxon>
        <taxon>Phycomycetaceae</taxon>
        <taxon>Phycomyces</taxon>
    </lineage>
</organism>
<sequence>MSNVKKGSHMWNERLVDEQIRITCRKIIKKERKKLLMMIIMIWNNNYIMICKLSIGPFFTTTVYLYLRDLVNLKFKSRPTPPSGLHASGCLVWFGLVWSGLVWSGLDSDSDSDTSAGLITDNVIQNLVHKISRDYNAVREFRLDYRLPLSTKIKTKSLLLALQLNLNTSSITLVSNLLDVQLANLCTNLEDYLFSLFYSNLLSDRQTALRIPFTIEDYVCDARTNMAYIEDVVVLLWTTPFLPSEQFESFNVQKTLFVVNNATVNEDRQYTGRNYTDYVDGLNGFLFNKQSGYQKRNYDRGGSSEMMGYYCTTKHTKLKQTSLETPIRYTATKTFCENKNNTNIKNKNKNTNTNTDTSMNKNKNKNKNMNMNKKKAHSYSPAHRHRTLEKVTTSIPKQTGVYPVQPILRVMCFWPA</sequence>
<evidence type="ECO:0000313" key="3">
    <source>
        <dbReference type="EMBL" id="OAD80464.1"/>
    </source>
</evidence>
<accession>A0A167QYB1</accession>
<feature type="transmembrane region" description="Helical" evidence="2">
    <location>
        <begin position="85"/>
        <end position="106"/>
    </location>
</feature>
<feature type="compositionally biased region" description="Low complexity" evidence="1">
    <location>
        <begin position="340"/>
        <end position="361"/>
    </location>
</feature>
<dbReference type="Proteomes" id="UP000077315">
    <property type="component" value="Unassembled WGS sequence"/>
</dbReference>
<dbReference type="EMBL" id="KV440971">
    <property type="protein sequence ID" value="OAD80464.1"/>
    <property type="molecule type" value="Genomic_DNA"/>
</dbReference>
<keyword evidence="2" id="KW-1133">Transmembrane helix</keyword>
<name>A0A167QYB1_PHYB8</name>
<dbReference type="VEuPathDB" id="FungiDB:PHYBLDRAFT_61515"/>
<feature type="region of interest" description="Disordered" evidence="1">
    <location>
        <begin position="340"/>
        <end position="385"/>
    </location>
</feature>
<keyword evidence="2" id="KW-0472">Membrane</keyword>
<proteinExistence type="predicted"/>